<proteinExistence type="predicted"/>
<protein>
    <submittedName>
        <fullName evidence="1">Uncharacterized protein</fullName>
    </submittedName>
</protein>
<comment type="caution">
    <text evidence="1">The sequence shown here is derived from an EMBL/GenBank/DDBJ whole genome shotgun (WGS) entry which is preliminary data.</text>
</comment>
<gene>
    <name evidence="1" type="ORF">GCM10009839_55980</name>
</gene>
<organism evidence="1 2">
    <name type="scientific">Catenulispora yoronensis</name>
    <dbReference type="NCBI Taxonomy" id="450799"/>
    <lineage>
        <taxon>Bacteria</taxon>
        <taxon>Bacillati</taxon>
        <taxon>Actinomycetota</taxon>
        <taxon>Actinomycetes</taxon>
        <taxon>Catenulisporales</taxon>
        <taxon>Catenulisporaceae</taxon>
        <taxon>Catenulispora</taxon>
    </lineage>
</organism>
<name>A0ABN2UXS0_9ACTN</name>
<dbReference type="RefSeq" id="WP_344668650.1">
    <property type="nucleotide sequence ID" value="NZ_BAAAQN010000038.1"/>
</dbReference>
<evidence type="ECO:0000313" key="1">
    <source>
        <dbReference type="EMBL" id="GAA2044974.1"/>
    </source>
</evidence>
<keyword evidence="2" id="KW-1185">Reference proteome</keyword>
<reference evidence="1 2" key="1">
    <citation type="journal article" date="2019" name="Int. J. Syst. Evol. Microbiol.">
        <title>The Global Catalogue of Microorganisms (GCM) 10K type strain sequencing project: providing services to taxonomists for standard genome sequencing and annotation.</title>
        <authorList>
            <consortium name="The Broad Institute Genomics Platform"/>
            <consortium name="The Broad Institute Genome Sequencing Center for Infectious Disease"/>
            <person name="Wu L."/>
            <person name="Ma J."/>
        </authorList>
    </citation>
    <scope>NUCLEOTIDE SEQUENCE [LARGE SCALE GENOMIC DNA]</scope>
    <source>
        <strain evidence="1 2">JCM 16014</strain>
    </source>
</reference>
<dbReference type="EMBL" id="BAAAQN010000038">
    <property type="protein sequence ID" value="GAA2044974.1"/>
    <property type="molecule type" value="Genomic_DNA"/>
</dbReference>
<sequence>MSDVERTDLNRLRDIIRNAQQTGEQYPVDPQARVAVGSEGEIYTGDAPVGRPLSKVQHGTFAGRVRGREVEDVRWAALHMPRNTRFIDHRDARGWCYSFRSQMGRPYTMFAYFDGASYQVKLVEPRLEGLVGVHSSHLFANGKLCLSQFGGSGQPSLEEAYSKSVLWATGMDVVLAGYPFPFSVTNEVEYDL</sequence>
<evidence type="ECO:0000313" key="2">
    <source>
        <dbReference type="Proteomes" id="UP001500751"/>
    </source>
</evidence>
<dbReference type="Proteomes" id="UP001500751">
    <property type="component" value="Unassembled WGS sequence"/>
</dbReference>
<accession>A0ABN2UXS0</accession>